<protein>
    <submittedName>
        <fullName evidence="1">Uncharacterized protein</fullName>
    </submittedName>
</protein>
<organism evidence="1 2">
    <name type="scientific">Uabimicrobium amorphum</name>
    <dbReference type="NCBI Taxonomy" id="2596890"/>
    <lineage>
        <taxon>Bacteria</taxon>
        <taxon>Pseudomonadati</taxon>
        <taxon>Planctomycetota</taxon>
        <taxon>Candidatus Uabimicrobiia</taxon>
        <taxon>Candidatus Uabimicrobiales</taxon>
        <taxon>Candidatus Uabimicrobiaceae</taxon>
        <taxon>Candidatus Uabimicrobium</taxon>
    </lineage>
</organism>
<sequence>MSKYNQEQIQKTVDEICHQQHTLAQKSMKTFWDMYCLGQPGDLASLEKESAKIAFEEQYFDVIQTEYHNPQINDALFRKKIERLHTMFCYERVKRHPEIIEIGEKLQKIYGSFTPNYKGKDLSSLEIREILHFDSDRQKREDVYRNRLEITDVCNEELSNYYKILAEVAAEKDVDFLNLALKTSSISQDELEREMSHFIRDIDNYRQECITWLQEYAEENKLFSGEIAPWDTKYLEFHMENKFKKMLPLDKPLEIMHDIWKKMGIDTQNLDVEIDVEKRPHKSPSFAFCVAPDIPNDVRICVLPDDTIRSQKTLLHEYGHALFYKLTDQKDKFFQDPNIVVTEASAIFSEQTVHDVDWASEYIKDKSLLSEYEKFGKYSFISWIYRMPQTYFFEKQCLEQKGQNIQEIRKHINREYSFLKADFPFTGHDAEYILFYNQPFYVSSYFLAGMLVNTVSSKLKKEHSSIMTPHTGKMWREIWQHGGLYSADEVLKKFLHTDRLQPYV</sequence>
<proteinExistence type="predicted"/>
<accession>A0A5S9IN33</accession>
<dbReference type="EMBL" id="AP019860">
    <property type="protein sequence ID" value="BBM84090.1"/>
    <property type="molecule type" value="Genomic_DNA"/>
</dbReference>
<dbReference type="OrthoDB" id="5484733at2"/>
<dbReference type="KEGG" id="uam:UABAM_02446"/>
<gene>
    <name evidence="1" type="ORF">UABAM_02446</name>
</gene>
<evidence type="ECO:0000313" key="2">
    <source>
        <dbReference type="Proteomes" id="UP000326354"/>
    </source>
</evidence>
<dbReference type="RefSeq" id="WP_151968267.1">
    <property type="nucleotide sequence ID" value="NZ_AP019860.1"/>
</dbReference>
<name>A0A5S9IN33_UABAM</name>
<dbReference type="Gene3D" id="1.10.1370.30">
    <property type="match status" value="1"/>
</dbReference>
<reference evidence="1 2" key="1">
    <citation type="submission" date="2019-08" db="EMBL/GenBank/DDBJ databases">
        <title>Complete genome sequence of Candidatus Uab amorphum.</title>
        <authorList>
            <person name="Shiratori T."/>
            <person name="Suzuki S."/>
            <person name="Kakizawa Y."/>
            <person name="Ishida K."/>
        </authorList>
    </citation>
    <scope>NUCLEOTIDE SEQUENCE [LARGE SCALE GENOMIC DNA]</scope>
    <source>
        <strain evidence="1 2">SRT547</strain>
    </source>
</reference>
<dbReference type="AlphaFoldDB" id="A0A5S9IN33"/>
<evidence type="ECO:0000313" key="1">
    <source>
        <dbReference type="EMBL" id="BBM84090.1"/>
    </source>
</evidence>
<keyword evidence="2" id="KW-1185">Reference proteome</keyword>
<dbReference type="Proteomes" id="UP000326354">
    <property type="component" value="Chromosome"/>
</dbReference>
<dbReference type="SUPFAM" id="SSF55486">
    <property type="entry name" value="Metalloproteases ('zincins'), catalytic domain"/>
    <property type="match status" value="1"/>
</dbReference>